<dbReference type="AlphaFoldDB" id="A0A4T3F163"/>
<reference evidence="1 2" key="1">
    <citation type="submission" date="2019-04" db="EMBL/GenBank/DDBJ databases">
        <title>Altererythrobacter aquimixticola sp. nov., isolated from sediment of junction between the ocean and a freshwater spring.</title>
        <authorList>
            <person name="Yoon J.-H."/>
        </authorList>
    </citation>
    <scope>NUCLEOTIDE SEQUENCE [LARGE SCALE GENOMIC DNA]</scope>
    <source>
        <strain evidence="1 2">SSKS-13</strain>
    </source>
</reference>
<dbReference type="InterPro" id="IPR023393">
    <property type="entry name" value="START-like_dom_sf"/>
</dbReference>
<keyword evidence="2" id="KW-1185">Reference proteome</keyword>
<dbReference type="OrthoDB" id="7428016at2"/>
<sequence>MARIEVSSHFALPPEKVWEQVQRPQLLQFVASPILGFVPKGGDFPAKWEQREYVAGLRAFGFLPVGEQVIGIEYQGEQPGGYKLRDNGRGGAISKWDHMMVVEPEGEGTRYTDRVDIEAGILTPIATAFARFFYTHRQKRWQELIAKDFAQLG</sequence>
<proteinExistence type="predicted"/>
<gene>
    <name evidence="1" type="ORF">E5222_15375</name>
</gene>
<comment type="caution">
    <text evidence="1">The sequence shown here is derived from an EMBL/GenBank/DDBJ whole genome shotgun (WGS) entry which is preliminary data.</text>
</comment>
<protein>
    <recommendedName>
        <fullName evidence="3">SRPBCC family protein</fullName>
    </recommendedName>
</protein>
<dbReference type="Gene3D" id="3.30.530.20">
    <property type="match status" value="1"/>
</dbReference>
<dbReference type="RefSeq" id="WP_136694676.1">
    <property type="nucleotide sequence ID" value="NZ_SSHH01000004.1"/>
</dbReference>
<evidence type="ECO:0000313" key="1">
    <source>
        <dbReference type="EMBL" id="TIX49102.1"/>
    </source>
</evidence>
<evidence type="ECO:0000313" key="2">
    <source>
        <dbReference type="Proteomes" id="UP000309389"/>
    </source>
</evidence>
<evidence type="ECO:0008006" key="3">
    <source>
        <dbReference type="Google" id="ProtNLM"/>
    </source>
</evidence>
<dbReference type="Proteomes" id="UP000309389">
    <property type="component" value="Unassembled WGS sequence"/>
</dbReference>
<organism evidence="1 2">
    <name type="scientific">Alteraurantiacibacter aquimixticola</name>
    <dbReference type="NCBI Taxonomy" id="2489173"/>
    <lineage>
        <taxon>Bacteria</taxon>
        <taxon>Pseudomonadati</taxon>
        <taxon>Pseudomonadota</taxon>
        <taxon>Alphaproteobacteria</taxon>
        <taxon>Sphingomonadales</taxon>
        <taxon>Erythrobacteraceae</taxon>
        <taxon>Alteraurantiacibacter</taxon>
    </lineage>
</organism>
<name>A0A4T3F163_9SPHN</name>
<dbReference type="SUPFAM" id="SSF55961">
    <property type="entry name" value="Bet v1-like"/>
    <property type="match status" value="1"/>
</dbReference>
<dbReference type="EMBL" id="SSHH01000004">
    <property type="protein sequence ID" value="TIX49102.1"/>
    <property type="molecule type" value="Genomic_DNA"/>
</dbReference>
<accession>A0A4T3F163</accession>